<dbReference type="CDD" id="cd09272">
    <property type="entry name" value="RNase_HI_RT_Ty1"/>
    <property type="match status" value="1"/>
</dbReference>
<keyword evidence="1" id="KW-0808">Transferase</keyword>
<evidence type="ECO:0000313" key="1">
    <source>
        <dbReference type="EMBL" id="KHN19823.1"/>
    </source>
</evidence>
<protein>
    <submittedName>
        <fullName evidence="1">Copia protein</fullName>
        <ecNumber evidence="1">2.5.1.84</ecNumber>
    </submittedName>
</protein>
<feature type="non-terminal residue" evidence="1">
    <location>
        <position position="1"/>
    </location>
</feature>
<sequence>DLAKNPVSHGRSKHIETKFHFLKDQVCRGRIGLHHCPTEVQVADILTKGLKTERF</sequence>
<dbReference type="Proteomes" id="UP000053555">
    <property type="component" value="Unassembled WGS sequence"/>
</dbReference>
<dbReference type="EC" id="2.5.1.84" evidence="1"/>
<dbReference type="EMBL" id="KN658689">
    <property type="protein sequence ID" value="KHN19823.1"/>
    <property type="molecule type" value="Genomic_DNA"/>
</dbReference>
<accession>A0A0B2QIU8</accession>
<proteinExistence type="predicted"/>
<name>A0A0B2QIU8_GLYSO</name>
<organism evidence="1">
    <name type="scientific">Glycine soja</name>
    <name type="common">Wild soybean</name>
    <dbReference type="NCBI Taxonomy" id="3848"/>
    <lineage>
        <taxon>Eukaryota</taxon>
        <taxon>Viridiplantae</taxon>
        <taxon>Streptophyta</taxon>
        <taxon>Embryophyta</taxon>
        <taxon>Tracheophyta</taxon>
        <taxon>Spermatophyta</taxon>
        <taxon>Magnoliopsida</taxon>
        <taxon>eudicotyledons</taxon>
        <taxon>Gunneridae</taxon>
        <taxon>Pentapetalae</taxon>
        <taxon>rosids</taxon>
        <taxon>fabids</taxon>
        <taxon>Fabales</taxon>
        <taxon>Fabaceae</taxon>
        <taxon>Papilionoideae</taxon>
        <taxon>50 kb inversion clade</taxon>
        <taxon>NPAAA clade</taxon>
        <taxon>indigoferoid/millettioid clade</taxon>
        <taxon>Phaseoleae</taxon>
        <taxon>Glycine</taxon>
        <taxon>Glycine subgen. Soja</taxon>
    </lineage>
</organism>
<feature type="non-terminal residue" evidence="1">
    <location>
        <position position="55"/>
    </location>
</feature>
<reference evidence="1" key="1">
    <citation type="submission" date="2014-07" db="EMBL/GenBank/DDBJ databases">
        <title>Identification of a novel salt tolerance gene in wild soybean by whole-genome sequencing.</title>
        <authorList>
            <person name="Lam H.-M."/>
            <person name="Qi X."/>
            <person name="Li M.-W."/>
            <person name="Liu X."/>
            <person name="Xie M."/>
            <person name="Ni M."/>
            <person name="Xu X."/>
        </authorList>
    </citation>
    <scope>NUCLEOTIDE SEQUENCE [LARGE SCALE GENOMIC DNA]</scope>
    <source>
        <tissue evidence="1">Root</tissue>
    </source>
</reference>
<dbReference type="GO" id="GO:0052923">
    <property type="term" value="F:all-trans-nonaprenyl-diphosphate synthase (geranyl-diphosphate specific) activity"/>
    <property type="evidence" value="ECO:0007669"/>
    <property type="project" value="UniProtKB-EC"/>
</dbReference>
<gene>
    <name evidence="1" type="ORF">glysoja_045359</name>
</gene>
<dbReference type="AlphaFoldDB" id="A0A0B2QIU8"/>